<gene>
    <name evidence="2" type="ORF">THAPS_23449</name>
</gene>
<dbReference type="AlphaFoldDB" id="B5YMV1"/>
<dbReference type="Proteomes" id="UP000001449">
    <property type="component" value="Chromosome 7"/>
</dbReference>
<evidence type="ECO:0000313" key="2">
    <source>
        <dbReference type="EMBL" id="ACI64522.1"/>
    </source>
</evidence>
<keyword evidence="1" id="KW-0812">Transmembrane</keyword>
<protein>
    <submittedName>
        <fullName evidence="2">Uncharacterized protein</fullName>
    </submittedName>
</protein>
<dbReference type="HOGENOM" id="CLU_732601_0_0_1"/>
<evidence type="ECO:0000313" key="3">
    <source>
        <dbReference type="Proteomes" id="UP000001449"/>
    </source>
</evidence>
<keyword evidence="1" id="KW-0472">Membrane</keyword>
<dbReference type="KEGG" id="tps:THAPS_23449"/>
<evidence type="ECO:0000256" key="1">
    <source>
        <dbReference type="SAM" id="Phobius"/>
    </source>
</evidence>
<proteinExistence type="predicted"/>
<dbReference type="PaxDb" id="35128-Thaps23449"/>
<dbReference type="GeneID" id="7449223"/>
<sequence length="378" mass="41589">MERGGVASLQRHRSRMMGPTIVGIRWLLVGMVLGISIGQLSPTLNIPVGDGSSSPINTNAYVTQRISRSSPLASAIESTSSMNHPSPSNSVLPKRIISVFGTESSGSTFLATTLGVASGAFPVNGTYVTVPSDQYNNPGRTIVEHVVAKRATSSNGEIEVQHLSLPWGMWFNVESNCLLQYAKNTAIVDALVPEPCFRFDYESSWPHRMEVPAPLGCRDEAHISETNVDAVNTWTCGAQCGTYENDGYALYPRRFFVNISSHIEWYTARGVDITAVLISRDRSISHSGKMKLHCKDERIAQGEEARGIVLMVEALTKYGTSGTLRNELGRVVSVSYETLMALQSAYLYEIYQMLGINSTYTPRFKDGNEKYIKVERSN</sequence>
<accession>B5YMV1</accession>
<dbReference type="RefSeq" id="XP_002295805.1">
    <property type="nucleotide sequence ID" value="XM_002295769.1"/>
</dbReference>
<name>B5YMV1_THAPS</name>
<dbReference type="EMBL" id="CP001160">
    <property type="protein sequence ID" value="ACI64522.1"/>
    <property type="molecule type" value="Genomic_DNA"/>
</dbReference>
<dbReference type="InParanoid" id="B5YMV1"/>
<reference evidence="2 3" key="2">
    <citation type="journal article" date="2008" name="Nature">
        <title>The Phaeodactylum genome reveals the evolutionary history of diatom genomes.</title>
        <authorList>
            <person name="Bowler C."/>
            <person name="Allen A.E."/>
            <person name="Badger J.H."/>
            <person name="Grimwood J."/>
            <person name="Jabbari K."/>
            <person name="Kuo A."/>
            <person name="Maheswari U."/>
            <person name="Martens C."/>
            <person name="Maumus F."/>
            <person name="Otillar R.P."/>
            <person name="Rayko E."/>
            <person name="Salamov A."/>
            <person name="Vandepoele K."/>
            <person name="Beszteri B."/>
            <person name="Gruber A."/>
            <person name="Heijde M."/>
            <person name="Katinka M."/>
            <person name="Mock T."/>
            <person name="Valentin K."/>
            <person name="Verret F."/>
            <person name="Berges J.A."/>
            <person name="Brownlee C."/>
            <person name="Cadoret J.P."/>
            <person name="Chiovitti A."/>
            <person name="Choi C.J."/>
            <person name="Coesel S."/>
            <person name="De Martino A."/>
            <person name="Detter J.C."/>
            <person name="Durkin C."/>
            <person name="Falciatore A."/>
            <person name="Fournet J."/>
            <person name="Haruta M."/>
            <person name="Huysman M.J."/>
            <person name="Jenkins B.D."/>
            <person name="Jiroutova K."/>
            <person name="Jorgensen R.E."/>
            <person name="Joubert Y."/>
            <person name="Kaplan A."/>
            <person name="Kroger N."/>
            <person name="Kroth P.G."/>
            <person name="La Roche J."/>
            <person name="Lindquist E."/>
            <person name="Lommer M."/>
            <person name="Martin-Jezequel V."/>
            <person name="Lopez P.J."/>
            <person name="Lucas S."/>
            <person name="Mangogna M."/>
            <person name="McGinnis K."/>
            <person name="Medlin L.K."/>
            <person name="Montsant A."/>
            <person name="Oudot-Le Secq M.P."/>
            <person name="Napoli C."/>
            <person name="Obornik M."/>
            <person name="Parker M.S."/>
            <person name="Petit J.L."/>
            <person name="Porcel B.M."/>
            <person name="Poulsen N."/>
            <person name="Robison M."/>
            <person name="Rychlewski L."/>
            <person name="Rynearson T.A."/>
            <person name="Schmutz J."/>
            <person name="Shapiro H."/>
            <person name="Siaut M."/>
            <person name="Stanley M."/>
            <person name="Sussman M.R."/>
            <person name="Taylor A.R."/>
            <person name="Vardi A."/>
            <person name="von Dassow P."/>
            <person name="Vyverman W."/>
            <person name="Willis A."/>
            <person name="Wyrwicz L.S."/>
            <person name="Rokhsar D.S."/>
            <person name="Weissenbach J."/>
            <person name="Armbrust E.V."/>
            <person name="Green B.R."/>
            <person name="Van de Peer Y."/>
            <person name="Grigoriev I.V."/>
        </authorList>
    </citation>
    <scope>NUCLEOTIDE SEQUENCE [LARGE SCALE GENOMIC DNA]</scope>
    <source>
        <strain evidence="2 3">CCMP1335</strain>
    </source>
</reference>
<reference evidence="2 3" key="1">
    <citation type="journal article" date="2004" name="Science">
        <title>The genome of the diatom Thalassiosira pseudonana: ecology, evolution, and metabolism.</title>
        <authorList>
            <person name="Armbrust E.V."/>
            <person name="Berges J.A."/>
            <person name="Bowler C."/>
            <person name="Green B.R."/>
            <person name="Martinez D."/>
            <person name="Putnam N.H."/>
            <person name="Zhou S."/>
            <person name="Allen A.E."/>
            <person name="Apt K.E."/>
            <person name="Bechner M."/>
            <person name="Brzezinski M.A."/>
            <person name="Chaal B.K."/>
            <person name="Chiovitti A."/>
            <person name="Davis A.K."/>
            <person name="Demarest M.S."/>
            <person name="Detter J.C."/>
            <person name="Glavina T."/>
            <person name="Goodstein D."/>
            <person name="Hadi M.Z."/>
            <person name="Hellsten U."/>
            <person name="Hildebrand M."/>
            <person name="Jenkins B.D."/>
            <person name="Jurka J."/>
            <person name="Kapitonov V.V."/>
            <person name="Kroger N."/>
            <person name="Lau W.W."/>
            <person name="Lane T.W."/>
            <person name="Larimer F.W."/>
            <person name="Lippmeier J.C."/>
            <person name="Lucas S."/>
            <person name="Medina M."/>
            <person name="Montsant A."/>
            <person name="Obornik M."/>
            <person name="Parker M.S."/>
            <person name="Palenik B."/>
            <person name="Pazour G.J."/>
            <person name="Richardson P.M."/>
            <person name="Rynearson T.A."/>
            <person name="Saito M.A."/>
            <person name="Schwartz D.C."/>
            <person name="Thamatrakoln K."/>
            <person name="Valentin K."/>
            <person name="Vardi A."/>
            <person name="Wilkerson F.P."/>
            <person name="Rokhsar D.S."/>
        </authorList>
    </citation>
    <scope>NUCLEOTIDE SEQUENCE [LARGE SCALE GENOMIC DNA]</scope>
    <source>
        <strain evidence="2 3">CCMP1335</strain>
    </source>
</reference>
<feature type="transmembrane region" description="Helical" evidence="1">
    <location>
        <begin position="21"/>
        <end position="40"/>
    </location>
</feature>
<keyword evidence="1" id="KW-1133">Transmembrane helix</keyword>
<organism evidence="2 3">
    <name type="scientific">Thalassiosira pseudonana</name>
    <name type="common">Marine diatom</name>
    <name type="synonym">Cyclotella nana</name>
    <dbReference type="NCBI Taxonomy" id="35128"/>
    <lineage>
        <taxon>Eukaryota</taxon>
        <taxon>Sar</taxon>
        <taxon>Stramenopiles</taxon>
        <taxon>Ochrophyta</taxon>
        <taxon>Bacillariophyta</taxon>
        <taxon>Coscinodiscophyceae</taxon>
        <taxon>Thalassiosirophycidae</taxon>
        <taxon>Thalassiosirales</taxon>
        <taxon>Thalassiosiraceae</taxon>
        <taxon>Thalassiosira</taxon>
    </lineage>
</organism>
<keyword evidence="3" id="KW-1185">Reference proteome</keyword>